<evidence type="ECO:0000313" key="3">
    <source>
        <dbReference type="EMBL" id="RFT66347.1"/>
    </source>
</evidence>
<dbReference type="Proteomes" id="UP000264294">
    <property type="component" value="Unassembled WGS sequence"/>
</dbReference>
<organism evidence="2 4">
    <name type="scientific">Bacillus clarus</name>
    <dbReference type="NCBI Taxonomy" id="2338372"/>
    <lineage>
        <taxon>Bacteria</taxon>
        <taxon>Bacillati</taxon>
        <taxon>Bacillota</taxon>
        <taxon>Bacilli</taxon>
        <taxon>Bacillales</taxon>
        <taxon>Bacillaceae</taxon>
        <taxon>Bacillus</taxon>
        <taxon>Bacillus cereus group</taxon>
    </lineage>
</organism>
<dbReference type="InterPro" id="IPR002934">
    <property type="entry name" value="Polymerase_NTP_transf_dom"/>
</dbReference>
<reference evidence="2 4" key="1">
    <citation type="submission" date="2014-04" db="EMBL/GenBank/DDBJ databases">
        <authorList>
            <person name="Bishop-Lilly K.A."/>
            <person name="Broomall S.M."/>
            <person name="Chain P.S."/>
            <person name="Chertkov O."/>
            <person name="Coyne S.R."/>
            <person name="Daligault H.E."/>
            <person name="Davenport K.W."/>
            <person name="Erkkila T."/>
            <person name="Frey K.G."/>
            <person name="Gibbons H.S."/>
            <person name="Gu W."/>
            <person name="Jaissle J."/>
            <person name="Johnson S.L."/>
            <person name="Koroleva G.I."/>
            <person name="Ladner J.T."/>
            <person name="Lo C.-C."/>
            <person name="Minogue T.D."/>
            <person name="Munk C."/>
            <person name="Palacios G.F."/>
            <person name="Redden C.L."/>
            <person name="Rosenzweig C.N."/>
            <person name="Scholz M.B."/>
            <person name="Teshima H."/>
            <person name="Xu Y."/>
        </authorList>
    </citation>
    <scope>NUCLEOTIDE SEQUENCE [LARGE SCALE GENOMIC DNA]</scope>
    <source>
        <strain evidence="2 4">BHP</strain>
    </source>
</reference>
<dbReference type="Pfam" id="PF01909">
    <property type="entry name" value="NTP_transf_2"/>
    <property type="match status" value="1"/>
</dbReference>
<evidence type="ECO:0000259" key="1">
    <source>
        <dbReference type="Pfam" id="PF01909"/>
    </source>
</evidence>
<dbReference type="Proteomes" id="UP000029389">
    <property type="component" value="Unassembled WGS sequence"/>
</dbReference>
<name>A0A090YR43_9BACI</name>
<dbReference type="AlphaFoldDB" id="A0A090YR43"/>
<keyword evidence="2" id="KW-0808">Transferase</keyword>
<dbReference type="GO" id="GO:0016779">
    <property type="term" value="F:nucleotidyltransferase activity"/>
    <property type="evidence" value="ECO:0007669"/>
    <property type="project" value="InterPro"/>
</dbReference>
<evidence type="ECO:0000313" key="5">
    <source>
        <dbReference type="Proteomes" id="UP000264294"/>
    </source>
</evidence>
<dbReference type="EMBL" id="JMQC01000008">
    <property type="protein sequence ID" value="KFN01314.1"/>
    <property type="molecule type" value="Genomic_DNA"/>
</dbReference>
<dbReference type="InterPro" id="IPR043519">
    <property type="entry name" value="NT_sf"/>
</dbReference>
<dbReference type="Gene3D" id="3.30.460.10">
    <property type="entry name" value="Beta Polymerase, domain 2"/>
    <property type="match status" value="1"/>
</dbReference>
<evidence type="ECO:0000313" key="2">
    <source>
        <dbReference type="EMBL" id="KFN01314.1"/>
    </source>
</evidence>
<dbReference type="STRING" id="1405.B7492_15665"/>
<dbReference type="SUPFAM" id="SSF81301">
    <property type="entry name" value="Nucleotidyltransferase"/>
    <property type="match status" value="1"/>
</dbReference>
<dbReference type="CDD" id="cd05403">
    <property type="entry name" value="NT_KNTase_like"/>
    <property type="match status" value="1"/>
</dbReference>
<proteinExistence type="predicted"/>
<evidence type="ECO:0000313" key="4">
    <source>
        <dbReference type="Proteomes" id="UP000029389"/>
    </source>
</evidence>
<dbReference type="EMBL" id="QVOD01000015">
    <property type="protein sequence ID" value="RFT66347.1"/>
    <property type="molecule type" value="Genomic_DNA"/>
</dbReference>
<reference evidence="3 5" key="2">
    <citation type="submission" date="2018-08" db="EMBL/GenBank/DDBJ databases">
        <title>Bacillus clarus sp. nov. strain PS00077A.</title>
        <authorList>
            <person name="Mendez Acevedo M."/>
            <person name="Carroll L."/>
            <person name="Mukherjee M."/>
            <person name="Wiedmann M."/>
            <person name="Kovac J."/>
        </authorList>
    </citation>
    <scope>NUCLEOTIDE SEQUENCE [LARGE SCALE GENOMIC DNA]</scope>
    <source>
        <strain evidence="3 5">PS00077A</strain>
    </source>
</reference>
<gene>
    <name evidence="3" type="ORF">D0U04_14115</name>
    <name evidence="2" type="ORF">DJ93_5332</name>
</gene>
<dbReference type="PATRIC" id="fig|1405.8.peg.5497"/>
<comment type="caution">
    <text evidence="2">The sequence shown here is derived from an EMBL/GenBank/DDBJ whole genome shotgun (WGS) entry which is preliminary data.</text>
</comment>
<accession>A0A090YR43</accession>
<protein>
    <submittedName>
        <fullName evidence="2">Nucleotidyltransferase domain protein</fullName>
    </submittedName>
    <submittedName>
        <fullName evidence="3">Nucleotidyltransferase domain-containing protein</fullName>
    </submittedName>
</protein>
<keyword evidence="5" id="KW-1185">Reference proteome</keyword>
<sequence length="233" mass="26863">MKAIEAARSIIASQFPNCDVALLGGSVARGEVTKTSDLDIIVFDRSLPSCYRESFYSNGWPVEVFVHNFETYKIFFKSDCERGRPTLPHLVSEAIVLKGNDDIVAVLKNEAERLLRKGPEKWTEEIIKQKRYFITDVLDDFIGATKREEELFIANLLADFVHEFVLRVNGQWLGNSKWFIRVLKRYDEQFAEKFVASFDHFYKTGEKMNLIAFVEETLENYGGRVFEGFSMGK</sequence>
<feature type="domain" description="Polymerase nucleotidyl transferase" evidence="1">
    <location>
        <begin position="21"/>
        <end position="43"/>
    </location>
</feature>
<dbReference type="RefSeq" id="WP_042984053.1">
    <property type="nucleotide sequence ID" value="NZ_JMQC01000008.1"/>
</dbReference>